<proteinExistence type="predicted"/>
<accession>A0ABS2NZB4</accession>
<dbReference type="EMBL" id="JAFBED010000003">
    <property type="protein sequence ID" value="MBM7620050.1"/>
    <property type="molecule type" value="Genomic_DNA"/>
</dbReference>
<evidence type="ECO:0000313" key="2">
    <source>
        <dbReference type="Proteomes" id="UP000737402"/>
    </source>
</evidence>
<reference evidence="1 2" key="1">
    <citation type="submission" date="2021-01" db="EMBL/GenBank/DDBJ databases">
        <title>Genomic Encyclopedia of Type Strains, Phase IV (KMG-IV): sequencing the most valuable type-strain genomes for metagenomic binning, comparative biology and taxonomic classification.</title>
        <authorList>
            <person name="Goeker M."/>
        </authorList>
    </citation>
    <scope>NUCLEOTIDE SEQUENCE [LARGE SCALE GENOMIC DNA]</scope>
    <source>
        <strain evidence="1 2">DSM 25879</strain>
    </source>
</reference>
<name>A0ABS2NZB4_9BACI</name>
<protein>
    <submittedName>
        <fullName evidence="1">Uncharacterized protein</fullName>
    </submittedName>
</protein>
<sequence length="263" mass="31070">MKCRCLIPSDYPNGYCSNCGGYQKFVHPNREQERVVFNENFKVGTIIYDKGKQRMGEICSYSKSELNIQYFYKNEKAFKETLDTSDLLEVIYPSNKSKFSEDFKKGAIVEFLNLFYIQGHFNKNYGEIIDVSKDGKSITIDWGLYGGKDTIEYKNSEIIVKLAYKDDEAIFNDSFKTDHLVRARVPNIDFNCEIINVTKNRKFITVLNNLYEFYEEVSFINNIRFYDFEVIGKGKADSPPLHYDYDYDDEPYEEDFYEEEDYY</sequence>
<comment type="caution">
    <text evidence="1">The sequence shown here is derived from an EMBL/GenBank/DDBJ whole genome shotgun (WGS) entry which is preliminary data.</text>
</comment>
<organism evidence="1 2">
    <name type="scientific">Sutcliffiella tianshenii</name>
    <dbReference type="NCBI Taxonomy" id="1463404"/>
    <lineage>
        <taxon>Bacteria</taxon>
        <taxon>Bacillati</taxon>
        <taxon>Bacillota</taxon>
        <taxon>Bacilli</taxon>
        <taxon>Bacillales</taxon>
        <taxon>Bacillaceae</taxon>
        <taxon>Sutcliffiella</taxon>
    </lineage>
</organism>
<keyword evidence="2" id="KW-1185">Reference proteome</keyword>
<gene>
    <name evidence="1" type="ORF">JOC95_001902</name>
</gene>
<dbReference type="Proteomes" id="UP000737402">
    <property type="component" value="Unassembled WGS sequence"/>
</dbReference>
<evidence type="ECO:0000313" key="1">
    <source>
        <dbReference type="EMBL" id="MBM7620050.1"/>
    </source>
</evidence>
<dbReference type="RefSeq" id="WP_204415400.1">
    <property type="nucleotide sequence ID" value="NZ_JAFBED010000003.1"/>
</dbReference>